<evidence type="ECO:0000313" key="1">
    <source>
        <dbReference type="EMBL" id="AQZ95534.1"/>
    </source>
</evidence>
<proteinExistence type="predicted"/>
<organism evidence="1 2">
    <name type="scientific">Halopseudomonas phragmitis</name>
    <dbReference type="NCBI Taxonomy" id="1931241"/>
    <lineage>
        <taxon>Bacteria</taxon>
        <taxon>Pseudomonadati</taxon>
        <taxon>Pseudomonadota</taxon>
        <taxon>Gammaproteobacteria</taxon>
        <taxon>Pseudomonadales</taxon>
        <taxon>Pseudomonadaceae</taxon>
        <taxon>Halopseudomonas</taxon>
    </lineage>
</organism>
<name>A0A1V0B6X0_9GAMM</name>
<dbReference type="Proteomes" id="UP000243488">
    <property type="component" value="Chromosome"/>
</dbReference>
<dbReference type="KEGG" id="ppha:BVH74_12585"/>
<evidence type="ECO:0000313" key="2">
    <source>
        <dbReference type="Proteomes" id="UP000243488"/>
    </source>
</evidence>
<sequence>MGELIEFQAPQRESKVFTRRVKASLALANAVTRELRKHGCTVLLAAVDGERPFLVVEADAPLHVVPWGRFGLFLQQTPGNFVACQSYLLGCQIHWKIRPVPVGRVG</sequence>
<protein>
    <submittedName>
        <fullName evidence="1">Uncharacterized protein</fullName>
    </submittedName>
</protein>
<gene>
    <name evidence="1" type="ORF">BVH74_12585</name>
</gene>
<dbReference type="EMBL" id="CP020100">
    <property type="protein sequence ID" value="AQZ95534.1"/>
    <property type="molecule type" value="Genomic_DNA"/>
</dbReference>
<dbReference type="STRING" id="1931241.BVH74_12585"/>
<dbReference type="AlphaFoldDB" id="A0A1V0B6X0"/>
<reference evidence="1 2" key="1">
    <citation type="submission" date="2017-03" db="EMBL/GenBank/DDBJ databases">
        <title>Complete genome sequence of the novel DNRA strain Pseudomonas sp. S-6-2 isolated from Chinese polluted river sediment. Journal of Biotechnology.</title>
        <authorList>
            <person name="Li J."/>
            <person name="Xiang F."/>
            <person name="Wang L."/>
            <person name="Xi L."/>
            <person name="Liu J."/>
        </authorList>
    </citation>
    <scope>NUCLEOTIDE SEQUENCE [LARGE SCALE GENOMIC DNA]</scope>
    <source>
        <strain evidence="1 2">S-6-2</strain>
    </source>
</reference>
<accession>A0A1V0B6X0</accession>
<dbReference type="RefSeq" id="WP_080050402.1">
    <property type="nucleotide sequence ID" value="NZ_CP020100.1"/>
</dbReference>
<keyword evidence="2" id="KW-1185">Reference proteome</keyword>